<gene>
    <name evidence="2" type="ORF">E2C04_16160</name>
    <name evidence="1" type="ORF">GCM10007231_10470</name>
</gene>
<reference evidence="4" key="3">
    <citation type="journal article" date="2019" name="Int. J. Syst. Evol. Microbiol.">
        <title>The Global Catalogue of Microorganisms (GCM) 10K type strain sequencing project: providing services to taxonomists for standard genome sequencing and annotation.</title>
        <authorList>
            <consortium name="The Broad Institute Genomics Platform"/>
            <consortium name="The Broad Institute Genome Sequencing Center for Infectious Disease"/>
            <person name="Wu L."/>
            <person name="Ma J."/>
        </authorList>
    </citation>
    <scope>NUCLEOTIDE SEQUENCE [LARGE SCALE GENOMIC DNA]</scope>
    <source>
        <strain evidence="4">CCM 7403</strain>
    </source>
</reference>
<accession>A0A4V1CWT1</accession>
<sequence>MRRDERGAVTAEIALGLPLLGALTVGLVWLLAAGAAQVRAVDAARETARALARGDAAADAVEVGERIAPASARVAVVSGQGDHVRVRVTARVRGPGGLFASLPAVPVDAEAVALLESAP</sequence>
<dbReference type="NCBIfam" id="NF041390">
    <property type="entry name" value="TadE_Rv3655c"/>
    <property type="match status" value="1"/>
</dbReference>
<dbReference type="AlphaFoldDB" id="A0A4V1CWT1"/>
<evidence type="ECO:0000313" key="4">
    <source>
        <dbReference type="Proteomes" id="UP000630594"/>
    </source>
</evidence>
<dbReference type="KEGG" id="ndp:E2C04_16160"/>
<organism evidence="2 3">
    <name type="scientific">Nocardioides daphniae</name>
    <dbReference type="NCBI Taxonomy" id="402297"/>
    <lineage>
        <taxon>Bacteria</taxon>
        <taxon>Bacillati</taxon>
        <taxon>Actinomycetota</taxon>
        <taxon>Actinomycetes</taxon>
        <taxon>Propionibacteriales</taxon>
        <taxon>Nocardioidaceae</taxon>
        <taxon>Nocardioides</taxon>
    </lineage>
</organism>
<protein>
    <submittedName>
        <fullName evidence="2">Pilus assembly protein</fullName>
    </submittedName>
</protein>
<reference evidence="1" key="5">
    <citation type="submission" date="2024-05" db="EMBL/GenBank/DDBJ databases">
        <authorList>
            <person name="Sun Q."/>
            <person name="Sedlacek I."/>
        </authorList>
    </citation>
    <scope>NUCLEOTIDE SEQUENCE</scope>
    <source>
        <strain evidence="1">CCM 7403</strain>
    </source>
</reference>
<reference evidence="1" key="2">
    <citation type="journal article" date="2014" name="Int. J. Syst. Evol. Microbiol.">
        <title>Complete genome of a new Firmicutes species belonging to the dominant human colonic microbiota ('Ruminococcus bicirculans') reveals two chromosomes and a selective capacity to utilize plant glucans.</title>
        <authorList>
            <consortium name="NISC Comparative Sequencing Program"/>
            <person name="Wegmann U."/>
            <person name="Louis P."/>
            <person name="Goesmann A."/>
            <person name="Henrissat B."/>
            <person name="Duncan S.H."/>
            <person name="Flint H.J."/>
        </authorList>
    </citation>
    <scope>NUCLEOTIDE SEQUENCE</scope>
    <source>
        <strain evidence="1">CCM 7403</strain>
    </source>
</reference>
<dbReference type="EMBL" id="BMCK01000001">
    <property type="protein sequence ID" value="GGD13350.1"/>
    <property type="molecule type" value="Genomic_DNA"/>
</dbReference>
<proteinExistence type="predicted"/>
<dbReference type="EMBL" id="CP038462">
    <property type="protein sequence ID" value="QCC78347.1"/>
    <property type="molecule type" value="Genomic_DNA"/>
</dbReference>
<evidence type="ECO:0000313" key="3">
    <source>
        <dbReference type="Proteomes" id="UP000297025"/>
    </source>
</evidence>
<name>A0A4V1CWT1_9ACTN</name>
<reference evidence="2" key="4">
    <citation type="submission" date="2019-03" db="EMBL/GenBank/DDBJ databases">
        <authorList>
            <person name="Huang Y."/>
        </authorList>
    </citation>
    <scope>NUCLEOTIDE SEQUENCE</scope>
    <source>
        <strain evidence="2">JCM 16608</strain>
    </source>
</reference>
<dbReference type="OrthoDB" id="3747652at2"/>
<dbReference type="Proteomes" id="UP000297025">
    <property type="component" value="Chromosome"/>
</dbReference>
<reference evidence="2 3" key="1">
    <citation type="journal article" date="2008" name="Int. J. Syst. Evol. Microbiol.">
        <title>Nocardioides daphniae sp. nov., isolated from Daphnia cucullata (Crustacea: Cladocera).</title>
        <authorList>
            <person name="Toth E.M."/>
            <person name="Keki Z."/>
            <person name="Homonnay Z.G."/>
            <person name="Borsodi A.K."/>
            <person name="Marialigeti K."/>
            <person name="Schumann P."/>
        </authorList>
    </citation>
    <scope>NUCLEOTIDE SEQUENCE [LARGE SCALE GENOMIC DNA]</scope>
    <source>
        <strain evidence="2 3">JCM 16608</strain>
    </source>
</reference>
<dbReference type="InterPro" id="IPR049790">
    <property type="entry name" value="Rv3655c/TadE"/>
</dbReference>
<evidence type="ECO:0000313" key="2">
    <source>
        <dbReference type="EMBL" id="QCC78347.1"/>
    </source>
</evidence>
<evidence type="ECO:0000313" key="1">
    <source>
        <dbReference type="EMBL" id="GGD13350.1"/>
    </source>
</evidence>
<keyword evidence="4" id="KW-1185">Reference proteome</keyword>
<dbReference type="Proteomes" id="UP000630594">
    <property type="component" value="Unassembled WGS sequence"/>
</dbReference>
<dbReference type="RefSeq" id="WP_135833384.1">
    <property type="nucleotide sequence ID" value="NZ_BMCK01000001.1"/>
</dbReference>